<reference evidence="4" key="2">
    <citation type="submission" date="2015-01" db="EMBL/GenBank/DDBJ databases">
        <title>Evolutionary Origins and Diversification of the Mycorrhizal Mutualists.</title>
        <authorList>
            <consortium name="DOE Joint Genome Institute"/>
            <consortium name="Mycorrhizal Genomics Consortium"/>
            <person name="Kohler A."/>
            <person name="Kuo A."/>
            <person name="Nagy L.G."/>
            <person name="Floudas D."/>
            <person name="Copeland A."/>
            <person name="Barry K.W."/>
            <person name="Cichocki N."/>
            <person name="Veneault-Fourrey C."/>
            <person name="LaButti K."/>
            <person name="Lindquist E.A."/>
            <person name="Lipzen A."/>
            <person name="Lundell T."/>
            <person name="Morin E."/>
            <person name="Murat C."/>
            <person name="Riley R."/>
            <person name="Ohm R."/>
            <person name="Sun H."/>
            <person name="Tunlid A."/>
            <person name="Henrissat B."/>
            <person name="Grigoriev I.V."/>
            <person name="Hibbett D.S."/>
            <person name="Martin F."/>
        </authorList>
    </citation>
    <scope>NUCLEOTIDE SEQUENCE [LARGE SCALE GENOMIC DNA]</scope>
    <source>
        <strain evidence="4">Zn</strain>
    </source>
</reference>
<dbReference type="Pfam" id="PF00226">
    <property type="entry name" value="DnaJ"/>
    <property type="match status" value="1"/>
</dbReference>
<dbReference type="STRING" id="913774.A0A0C3HCV6"/>
<dbReference type="CDD" id="cd06257">
    <property type="entry name" value="DnaJ"/>
    <property type="match status" value="1"/>
</dbReference>
<dbReference type="InParanoid" id="A0A0C3HCV6"/>
<dbReference type="InterPro" id="IPR036869">
    <property type="entry name" value="J_dom_sf"/>
</dbReference>
<feature type="region of interest" description="Disordered" evidence="1">
    <location>
        <begin position="86"/>
        <end position="211"/>
    </location>
</feature>
<dbReference type="InterPro" id="IPR018253">
    <property type="entry name" value="DnaJ_domain_CS"/>
</dbReference>
<protein>
    <recommendedName>
        <fullName evidence="2">J domain-containing protein</fullName>
    </recommendedName>
</protein>
<dbReference type="EMBL" id="KN832877">
    <property type="protein sequence ID" value="KIN00112.1"/>
    <property type="molecule type" value="Genomic_DNA"/>
</dbReference>
<evidence type="ECO:0000313" key="3">
    <source>
        <dbReference type="EMBL" id="KIN00112.1"/>
    </source>
</evidence>
<evidence type="ECO:0000256" key="1">
    <source>
        <dbReference type="SAM" id="MobiDB-lite"/>
    </source>
</evidence>
<dbReference type="SMART" id="SM00271">
    <property type="entry name" value="DnaJ"/>
    <property type="match status" value="1"/>
</dbReference>
<gene>
    <name evidence="3" type="ORF">OIDMADRAFT_125070</name>
</gene>
<dbReference type="AlphaFoldDB" id="A0A0C3HCV6"/>
<name>A0A0C3HCV6_OIDMZ</name>
<dbReference type="Gene3D" id="1.10.287.110">
    <property type="entry name" value="DnaJ domain"/>
    <property type="match status" value="1"/>
</dbReference>
<dbReference type="PROSITE" id="PS00636">
    <property type="entry name" value="DNAJ_1"/>
    <property type="match status" value="1"/>
</dbReference>
<dbReference type="InterPro" id="IPR001623">
    <property type="entry name" value="DnaJ_domain"/>
</dbReference>
<feature type="compositionally biased region" description="Basic and acidic residues" evidence="1">
    <location>
        <begin position="157"/>
        <end position="211"/>
    </location>
</feature>
<dbReference type="PRINTS" id="PR00625">
    <property type="entry name" value="JDOMAIN"/>
</dbReference>
<evidence type="ECO:0000313" key="4">
    <source>
        <dbReference type="Proteomes" id="UP000054321"/>
    </source>
</evidence>
<dbReference type="PROSITE" id="PS50076">
    <property type="entry name" value="DNAJ_2"/>
    <property type="match status" value="1"/>
</dbReference>
<dbReference type="FunFam" id="1.10.287.110:FF:000073">
    <property type="entry name" value="DnaJ domain protein"/>
    <property type="match status" value="1"/>
</dbReference>
<feature type="non-terminal residue" evidence="3">
    <location>
        <position position="211"/>
    </location>
</feature>
<accession>A0A0C3HCV6</accession>
<dbReference type="PANTHER" id="PTHR24074">
    <property type="entry name" value="CO-CHAPERONE PROTEIN DJLA"/>
    <property type="match status" value="1"/>
</dbReference>
<evidence type="ECO:0000259" key="2">
    <source>
        <dbReference type="PROSITE" id="PS50076"/>
    </source>
</evidence>
<keyword evidence="4" id="KW-1185">Reference proteome</keyword>
<feature type="domain" description="J" evidence="2">
    <location>
        <begin position="8"/>
        <end position="76"/>
    </location>
</feature>
<proteinExistence type="predicted"/>
<dbReference type="SUPFAM" id="SSF46565">
    <property type="entry name" value="Chaperone J-domain"/>
    <property type="match status" value="1"/>
</dbReference>
<dbReference type="InterPro" id="IPR050817">
    <property type="entry name" value="DjlA_DnaK_co-chaperone"/>
</dbReference>
<reference evidence="3 4" key="1">
    <citation type="submission" date="2014-04" db="EMBL/GenBank/DDBJ databases">
        <authorList>
            <consortium name="DOE Joint Genome Institute"/>
            <person name="Kuo A."/>
            <person name="Martino E."/>
            <person name="Perotto S."/>
            <person name="Kohler A."/>
            <person name="Nagy L.G."/>
            <person name="Floudas D."/>
            <person name="Copeland A."/>
            <person name="Barry K.W."/>
            <person name="Cichocki N."/>
            <person name="Veneault-Fourrey C."/>
            <person name="LaButti K."/>
            <person name="Lindquist E.A."/>
            <person name="Lipzen A."/>
            <person name="Lundell T."/>
            <person name="Morin E."/>
            <person name="Murat C."/>
            <person name="Sun H."/>
            <person name="Tunlid A."/>
            <person name="Henrissat B."/>
            <person name="Grigoriev I.V."/>
            <person name="Hibbett D.S."/>
            <person name="Martin F."/>
            <person name="Nordberg H.P."/>
            <person name="Cantor M.N."/>
            <person name="Hua S.X."/>
        </authorList>
    </citation>
    <scope>NUCLEOTIDE SEQUENCE [LARGE SCALE GENOMIC DNA]</scope>
    <source>
        <strain evidence="3 4">Zn</strain>
    </source>
</reference>
<dbReference type="OrthoDB" id="10250354at2759"/>
<feature type="compositionally biased region" description="Basic and acidic residues" evidence="1">
    <location>
        <begin position="134"/>
        <end position="146"/>
    </location>
</feature>
<sequence>MALNLPPDPYQALGVSKDAKLPEIRSAHRKLVLKCHPDKVQDATLKAQKQDEFQKVQQAYELLSDETRRLQYDEQVKLFELRKEMGRGVPTPRSNPFEFEVRTAEPRTTSYATRSRGPPPPKIYTTQSPPKAYEIPKYDDVYDKPPRSAKKSSSYEASERKRDEERQREIRKRDEEDRERQKLEKEKRRAAHGDRKKTRDKEKRRETEEKR</sequence>
<dbReference type="HOGENOM" id="CLU_1307481_0_0_1"/>
<dbReference type="Proteomes" id="UP000054321">
    <property type="component" value="Unassembled WGS sequence"/>
</dbReference>
<organism evidence="3 4">
    <name type="scientific">Oidiodendron maius (strain Zn)</name>
    <dbReference type="NCBI Taxonomy" id="913774"/>
    <lineage>
        <taxon>Eukaryota</taxon>
        <taxon>Fungi</taxon>
        <taxon>Dikarya</taxon>
        <taxon>Ascomycota</taxon>
        <taxon>Pezizomycotina</taxon>
        <taxon>Leotiomycetes</taxon>
        <taxon>Leotiomycetes incertae sedis</taxon>
        <taxon>Myxotrichaceae</taxon>
        <taxon>Oidiodendron</taxon>
    </lineage>
</organism>